<feature type="active site" description="Acyl-thioester intermediate" evidence="6 8">
    <location>
        <position position="188"/>
    </location>
</feature>
<dbReference type="InterPro" id="IPR004143">
    <property type="entry name" value="BPL_LPL_catalytic"/>
</dbReference>
<feature type="binding site" evidence="6 9">
    <location>
        <begin position="84"/>
        <end position="91"/>
    </location>
    <ligand>
        <name>substrate</name>
    </ligand>
</feature>
<evidence type="ECO:0000256" key="9">
    <source>
        <dbReference type="PIRSR" id="PIRSR016262-2"/>
    </source>
</evidence>
<dbReference type="EMBL" id="DSGB01000002">
    <property type="protein sequence ID" value="HER95157.1"/>
    <property type="molecule type" value="Genomic_DNA"/>
</dbReference>
<dbReference type="PROSITE" id="PS01313">
    <property type="entry name" value="LIPB"/>
    <property type="match status" value="1"/>
</dbReference>
<dbReference type="EC" id="2.3.1.181" evidence="6 7"/>
<dbReference type="FunFam" id="3.30.930.10:FF:000035">
    <property type="entry name" value="Putative lipoyltransferase 2, mitochondrial"/>
    <property type="match status" value="1"/>
</dbReference>
<dbReference type="GO" id="GO:0009249">
    <property type="term" value="P:protein lipoylation"/>
    <property type="evidence" value="ECO:0007669"/>
    <property type="project" value="InterPro"/>
</dbReference>
<dbReference type="NCBIfam" id="TIGR00214">
    <property type="entry name" value="lipB"/>
    <property type="match status" value="1"/>
</dbReference>
<dbReference type="PIRSF" id="PIRSF016262">
    <property type="entry name" value="LPLase"/>
    <property type="match status" value="1"/>
</dbReference>
<evidence type="ECO:0000256" key="4">
    <source>
        <dbReference type="ARBA" id="ARBA00023315"/>
    </source>
</evidence>
<dbReference type="HAMAP" id="MF_00013">
    <property type="entry name" value="LipB"/>
    <property type="match status" value="1"/>
</dbReference>
<feature type="binding site" evidence="6 9">
    <location>
        <begin position="157"/>
        <end position="159"/>
    </location>
    <ligand>
        <name>substrate</name>
    </ligand>
</feature>
<evidence type="ECO:0000256" key="6">
    <source>
        <dbReference type="HAMAP-Rule" id="MF_00013"/>
    </source>
</evidence>
<dbReference type="InterPro" id="IPR045864">
    <property type="entry name" value="aa-tRNA-synth_II/BPL/LPL"/>
</dbReference>
<sequence length="255" mass="28602">MAEAVVVCRLGRMAYGPAWALQKRLQARLVAAKRREPPEPLPHVFLLVEHPPVYTLGKNGRLEHLLLSEEALRARGAEFFHIDRGGDITFHGPGQLVGYPILDLDRFFTDIHRYLRELEETIIRTCADYGLRATRIAGRTGVWIGPDSRGPERKICAMGIRCSRWVTMHGFAFNLNTDLRYFSFIIPCGIADRGVTSLAAELGHPVDEAAVQARLLHHFANCFNAELTLYDGDAAFHFLNAYLNPREPVSPASVK</sequence>
<evidence type="ECO:0000256" key="8">
    <source>
        <dbReference type="PIRSR" id="PIRSR016262-1"/>
    </source>
</evidence>
<dbReference type="AlphaFoldDB" id="A0A7V2AYV2"/>
<keyword evidence="4 6" id="KW-0012">Acyltransferase</keyword>
<evidence type="ECO:0000256" key="2">
    <source>
        <dbReference type="ARBA" id="ARBA00022490"/>
    </source>
</evidence>
<evidence type="ECO:0000256" key="10">
    <source>
        <dbReference type="PIRSR" id="PIRSR016262-3"/>
    </source>
</evidence>
<evidence type="ECO:0000256" key="7">
    <source>
        <dbReference type="PIRNR" id="PIRNR016262"/>
    </source>
</evidence>
<comment type="similarity">
    <text evidence="6 7">Belongs to the LipB family.</text>
</comment>
<dbReference type="PROSITE" id="PS51733">
    <property type="entry name" value="BPL_LPL_CATALYTIC"/>
    <property type="match status" value="1"/>
</dbReference>
<dbReference type="PANTHER" id="PTHR10993:SF12">
    <property type="entry name" value="OCTANOYLTRANSFERASE"/>
    <property type="match status" value="1"/>
</dbReference>
<comment type="pathway">
    <text evidence="1 6 7">Protein modification; protein lipoylation via endogenous pathway; protein N(6)-(lipoyl)lysine from octanoyl-[acyl-carrier-protein]: step 1/2.</text>
</comment>
<evidence type="ECO:0000256" key="5">
    <source>
        <dbReference type="ARBA" id="ARBA00024732"/>
    </source>
</evidence>
<comment type="catalytic activity">
    <reaction evidence="6 7">
        <text>octanoyl-[ACP] + L-lysyl-[protein] = N(6)-octanoyl-L-lysyl-[protein] + holo-[ACP] + H(+)</text>
        <dbReference type="Rhea" id="RHEA:17665"/>
        <dbReference type="Rhea" id="RHEA-COMP:9636"/>
        <dbReference type="Rhea" id="RHEA-COMP:9685"/>
        <dbReference type="Rhea" id="RHEA-COMP:9752"/>
        <dbReference type="Rhea" id="RHEA-COMP:9928"/>
        <dbReference type="ChEBI" id="CHEBI:15378"/>
        <dbReference type="ChEBI" id="CHEBI:29969"/>
        <dbReference type="ChEBI" id="CHEBI:64479"/>
        <dbReference type="ChEBI" id="CHEBI:78463"/>
        <dbReference type="ChEBI" id="CHEBI:78809"/>
        <dbReference type="EC" id="2.3.1.181"/>
    </reaction>
</comment>
<comment type="function">
    <text evidence="5 6 7">Catalyzes the transfer of endogenously produced octanoic acid from octanoyl-acyl-carrier-protein onto the lipoyl domains of lipoate-dependent enzymes. Lipoyl-ACP can also act as a substrate although octanoyl-ACP is likely to be the physiological substrate.</text>
</comment>
<name>A0A7V2AYV2_RHOMR</name>
<dbReference type="NCBIfam" id="NF010925">
    <property type="entry name" value="PRK14345.1"/>
    <property type="match status" value="1"/>
</dbReference>
<feature type="domain" description="BPL/LPL catalytic" evidence="11">
    <location>
        <begin position="39"/>
        <end position="227"/>
    </location>
</feature>
<comment type="subcellular location">
    <subcellularLocation>
        <location evidence="6">Cytoplasm</location>
    </subcellularLocation>
</comment>
<evidence type="ECO:0000313" key="12">
    <source>
        <dbReference type="EMBL" id="HER95157.1"/>
    </source>
</evidence>
<feature type="site" description="Lowers pKa of active site Cys" evidence="6 10">
    <location>
        <position position="154"/>
    </location>
</feature>
<dbReference type="Gene3D" id="3.30.930.10">
    <property type="entry name" value="Bira Bifunctional Protein, Domain 2"/>
    <property type="match status" value="1"/>
</dbReference>
<organism evidence="12">
    <name type="scientific">Rhodothermus marinus</name>
    <name type="common">Rhodothermus obamensis</name>
    <dbReference type="NCBI Taxonomy" id="29549"/>
    <lineage>
        <taxon>Bacteria</taxon>
        <taxon>Pseudomonadati</taxon>
        <taxon>Rhodothermota</taxon>
        <taxon>Rhodothermia</taxon>
        <taxon>Rhodothermales</taxon>
        <taxon>Rhodothermaceae</taxon>
        <taxon>Rhodothermus</taxon>
    </lineage>
</organism>
<evidence type="ECO:0000256" key="1">
    <source>
        <dbReference type="ARBA" id="ARBA00004821"/>
    </source>
</evidence>
<dbReference type="CDD" id="cd16444">
    <property type="entry name" value="LipB"/>
    <property type="match status" value="1"/>
</dbReference>
<evidence type="ECO:0000256" key="3">
    <source>
        <dbReference type="ARBA" id="ARBA00022679"/>
    </source>
</evidence>
<feature type="binding site" evidence="6 9">
    <location>
        <begin position="170"/>
        <end position="172"/>
    </location>
    <ligand>
        <name>substrate</name>
    </ligand>
</feature>
<protein>
    <recommendedName>
        <fullName evidence="6 7">Octanoyltransferase</fullName>
        <ecNumber evidence="6 7">2.3.1.181</ecNumber>
    </recommendedName>
    <alternativeName>
        <fullName evidence="6">Lipoate-protein ligase B</fullName>
    </alternativeName>
    <alternativeName>
        <fullName evidence="6">Lipoyl/octanoyl transferase</fullName>
    </alternativeName>
    <alternativeName>
        <fullName evidence="6">Octanoyl-[acyl-carrier-protein]-protein N-octanoyltransferase</fullName>
    </alternativeName>
</protein>
<accession>A0A7V2AYV2</accession>
<dbReference type="GO" id="GO:0033819">
    <property type="term" value="F:lipoyl(octanoyl) transferase activity"/>
    <property type="evidence" value="ECO:0007669"/>
    <property type="project" value="UniProtKB-EC"/>
</dbReference>
<dbReference type="SUPFAM" id="SSF55681">
    <property type="entry name" value="Class II aaRS and biotin synthetases"/>
    <property type="match status" value="1"/>
</dbReference>
<keyword evidence="3 6" id="KW-0808">Transferase</keyword>
<keyword evidence="2 6" id="KW-0963">Cytoplasm</keyword>
<dbReference type="UniPathway" id="UPA00538">
    <property type="reaction ID" value="UER00592"/>
</dbReference>
<dbReference type="PANTHER" id="PTHR10993">
    <property type="entry name" value="OCTANOYLTRANSFERASE"/>
    <property type="match status" value="1"/>
</dbReference>
<dbReference type="InterPro" id="IPR020605">
    <property type="entry name" value="Octanoyltransferase_CS"/>
</dbReference>
<dbReference type="InterPro" id="IPR000544">
    <property type="entry name" value="Octanoyltransferase"/>
</dbReference>
<dbReference type="GO" id="GO:0005737">
    <property type="term" value="C:cytoplasm"/>
    <property type="evidence" value="ECO:0007669"/>
    <property type="project" value="UniProtKB-SubCell"/>
</dbReference>
<reference evidence="12" key="1">
    <citation type="journal article" date="2020" name="mSystems">
        <title>Genome- and Community-Level Interaction Insights into Carbon Utilization and Element Cycling Functions of Hydrothermarchaeota in Hydrothermal Sediment.</title>
        <authorList>
            <person name="Zhou Z."/>
            <person name="Liu Y."/>
            <person name="Xu W."/>
            <person name="Pan J."/>
            <person name="Luo Z.H."/>
            <person name="Li M."/>
        </authorList>
    </citation>
    <scope>NUCLEOTIDE SEQUENCE [LARGE SCALE GENOMIC DNA]</scope>
    <source>
        <strain evidence="12">SpSt-143</strain>
    </source>
</reference>
<evidence type="ECO:0000259" key="11">
    <source>
        <dbReference type="PROSITE" id="PS51733"/>
    </source>
</evidence>
<dbReference type="Pfam" id="PF21948">
    <property type="entry name" value="LplA-B_cat"/>
    <property type="match status" value="1"/>
</dbReference>
<proteinExistence type="inferred from homology"/>
<comment type="caution">
    <text evidence="12">The sequence shown here is derived from an EMBL/GenBank/DDBJ whole genome shotgun (WGS) entry which is preliminary data.</text>
</comment>
<gene>
    <name evidence="6 12" type="primary">lipB</name>
    <name evidence="12" type="ORF">ENO59_01340</name>
</gene>
<comment type="miscellaneous">
    <text evidence="6">In the reaction, the free carboxyl group of octanoic acid is attached via an amide linkage to the epsilon-amino group of a specific lysine residue of lipoyl domains of lipoate-dependent enzymes.</text>
</comment>